<evidence type="ECO:0000313" key="4">
    <source>
        <dbReference type="EMBL" id="KAK5989469.1"/>
    </source>
</evidence>
<feature type="domain" description="Tail specific protease" evidence="2">
    <location>
        <begin position="409"/>
        <end position="607"/>
    </location>
</feature>
<dbReference type="Gene3D" id="3.90.226.10">
    <property type="entry name" value="2-enoyl-CoA Hydratase, Chain A, domain 1"/>
    <property type="match status" value="1"/>
</dbReference>
<dbReference type="SUPFAM" id="SSF52096">
    <property type="entry name" value="ClpP/crotonase"/>
    <property type="match status" value="1"/>
</dbReference>
<dbReference type="InterPro" id="IPR029045">
    <property type="entry name" value="ClpP/crotonase-like_dom_sf"/>
</dbReference>
<dbReference type="InterPro" id="IPR052766">
    <property type="entry name" value="S41A_metabolite_peptidase"/>
</dbReference>
<feature type="compositionally biased region" description="Basic and acidic residues" evidence="1">
    <location>
        <begin position="741"/>
        <end position="751"/>
    </location>
</feature>
<evidence type="ECO:0000259" key="2">
    <source>
        <dbReference type="Pfam" id="PF03572"/>
    </source>
</evidence>
<reference evidence="4 5" key="1">
    <citation type="submission" date="2024-01" db="EMBL/GenBank/DDBJ databases">
        <title>Complete genome of Cladobotryum mycophilum ATHUM6906.</title>
        <authorList>
            <person name="Christinaki A.C."/>
            <person name="Myridakis A.I."/>
            <person name="Kouvelis V.N."/>
        </authorList>
    </citation>
    <scope>NUCLEOTIDE SEQUENCE [LARGE SCALE GENOMIC DNA]</scope>
    <source>
        <strain evidence="4 5">ATHUM6906</strain>
    </source>
</reference>
<accession>A0ABR0SBB9</accession>
<feature type="region of interest" description="Disordered" evidence="1">
    <location>
        <begin position="733"/>
        <end position="772"/>
    </location>
</feature>
<dbReference type="Pfam" id="PF03572">
    <property type="entry name" value="Peptidase_S41"/>
    <property type="match status" value="1"/>
</dbReference>
<dbReference type="InterPro" id="IPR056186">
    <property type="entry name" value="PDZ_CPAF-rel"/>
</dbReference>
<evidence type="ECO:0000256" key="1">
    <source>
        <dbReference type="SAM" id="MobiDB-lite"/>
    </source>
</evidence>
<name>A0ABR0SBB9_9HYPO</name>
<dbReference type="EMBL" id="JAVFKD010000015">
    <property type="protein sequence ID" value="KAK5989469.1"/>
    <property type="molecule type" value="Genomic_DNA"/>
</dbReference>
<gene>
    <name evidence="4" type="ORF">PT974_10991</name>
</gene>
<organism evidence="4 5">
    <name type="scientific">Cladobotryum mycophilum</name>
    <dbReference type="NCBI Taxonomy" id="491253"/>
    <lineage>
        <taxon>Eukaryota</taxon>
        <taxon>Fungi</taxon>
        <taxon>Dikarya</taxon>
        <taxon>Ascomycota</taxon>
        <taxon>Pezizomycotina</taxon>
        <taxon>Sordariomycetes</taxon>
        <taxon>Hypocreomycetidae</taxon>
        <taxon>Hypocreales</taxon>
        <taxon>Hypocreaceae</taxon>
        <taxon>Cladobotryum</taxon>
    </lineage>
</organism>
<feature type="domain" description="CPAF-like PDZ" evidence="3">
    <location>
        <begin position="217"/>
        <end position="338"/>
    </location>
</feature>
<dbReference type="Pfam" id="PF23658">
    <property type="entry name" value="PDZ_CPAF_rel"/>
    <property type="match status" value="1"/>
</dbReference>
<dbReference type="PANTHER" id="PTHR37049">
    <property type="entry name" value="PEPTIDASE S41 FAMILY PROTEIN"/>
    <property type="match status" value="1"/>
</dbReference>
<proteinExistence type="predicted"/>
<protein>
    <submittedName>
        <fullName evidence="4">Peptidase S41 family ustP-like protein</fullName>
    </submittedName>
</protein>
<dbReference type="InterPro" id="IPR005151">
    <property type="entry name" value="Tail-specific_protease"/>
</dbReference>
<evidence type="ECO:0000259" key="3">
    <source>
        <dbReference type="Pfam" id="PF23658"/>
    </source>
</evidence>
<dbReference type="Proteomes" id="UP001338125">
    <property type="component" value="Unassembled WGS sequence"/>
</dbReference>
<dbReference type="PANTHER" id="PTHR37049:SF4">
    <property type="entry name" value="RHODANESE DOMAIN-CONTAINING PROTEIN"/>
    <property type="match status" value="1"/>
</dbReference>
<sequence length="791" mass="88171">MESVQVPTLSRLRKDFEYAFPLMLDTAVTYIHNESSIHISSISSISSINQHRSAVMYYGIIILKAILSWASMVHALTIPIEPTPNTANEEPCAKAARLWEVQAEDDYFAKVMIPASVAYDCLKSVPLNRTAALELVDSIEPYLDFQSNLEYIADPPKGYPFPPYDIFAALDRIRSKLGSSSYQGEYAFQRDLFNAFLKAHDGHLAFYPDLIGKFFHFKRPLSLVSVSKDGKSLPVIKLYQDIAFAPHNSSIVKRINGKKAVKYVESLAFSSSPAQDLDAAYNSMFYSPAKNADRSGGPDAFSGEFPSTLIYPGPTTTIAFANGTRRTMDNIAVVVANLSGVTDGASLYSKLWDLTDILPRMPTQTSPHRTGNGQVPHYPEPVISTENSLVSGYYLTGEGLEDVAVLSIIHFPIFAYDAPQFQSVVQKFLRKAADAGKTKLVVDLQANPGGAIYLGYDLFRQLVPNVVPYGFSRFKASSTFIDIANISSDKHSSDSLVGHRLQRPKLSSTWFNYRVDLNVIGQPFQSFEEKFTPQVFQNTPYTAILRWNLNKLMGIFAEIGMEISGYGSKSKLPQFFKPENIVLLQDGGCASTCSILAETFRLQTNVQSVAFGGRPRPGLIQGVGNTKGAQMLPFAAIEDLTNRAALLTNDVERRKRLAMFTDLPVRRSLWASLNARDQIGHDHLDDGIPAQFLVKPADCRMFFTEAMITNAEEIWRATANVAFNGGKCAYGSIKSQSNSQTERENKTRTERPLVTSRQRRLDRLERSPPKQADDWHEQYQMPLWYMLAGLF</sequence>
<comment type="caution">
    <text evidence="4">The sequence shown here is derived from an EMBL/GenBank/DDBJ whole genome shotgun (WGS) entry which is preliminary data.</text>
</comment>
<keyword evidence="5" id="KW-1185">Reference proteome</keyword>
<evidence type="ECO:0000313" key="5">
    <source>
        <dbReference type="Proteomes" id="UP001338125"/>
    </source>
</evidence>
<feature type="compositionally biased region" description="Basic and acidic residues" evidence="1">
    <location>
        <begin position="759"/>
        <end position="772"/>
    </location>
</feature>